<sequence length="57" mass="6469">MIEDIGLRPKDFIRYGELIPVPAPLDKYDTRIHPLPSCVSTMRVPADIEVSMGTHEF</sequence>
<protein>
    <submittedName>
        <fullName evidence="1">Uncharacterized protein</fullName>
    </submittedName>
</protein>
<name>A2Q6D7_MEDTR</name>
<dbReference type="EMBL" id="AC174468">
    <property type="protein sequence ID" value="ABN09157.1"/>
    <property type="molecule type" value="Genomic_DNA"/>
</dbReference>
<reference evidence="1" key="1">
    <citation type="submission" date="2006-01" db="EMBL/GenBank/DDBJ databases">
        <authorList>
            <person name="Town C.D."/>
        </authorList>
    </citation>
    <scope>NUCLEOTIDE SEQUENCE</scope>
</reference>
<organism evidence="1">
    <name type="scientific">Medicago truncatula</name>
    <name type="common">Barrel medic</name>
    <name type="synonym">Medicago tribuloides</name>
    <dbReference type="NCBI Taxonomy" id="3880"/>
    <lineage>
        <taxon>Eukaryota</taxon>
        <taxon>Viridiplantae</taxon>
        <taxon>Streptophyta</taxon>
        <taxon>Embryophyta</taxon>
        <taxon>Tracheophyta</taxon>
        <taxon>Spermatophyta</taxon>
        <taxon>Magnoliopsida</taxon>
        <taxon>eudicotyledons</taxon>
        <taxon>Gunneridae</taxon>
        <taxon>Pentapetalae</taxon>
        <taxon>rosids</taxon>
        <taxon>fabids</taxon>
        <taxon>Fabales</taxon>
        <taxon>Fabaceae</taxon>
        <taxon>Papilionoideae</taxon>
        <taxon>50 kb inversion clade</taxon>
        <taxon>NPAAA clade</taxon>
        <taxon>Hologalegina</taxon>
        <taxon>IRL clade</taxon>
        <taxon>Trifolieae</taxon>
        <taxon>Medicago</taxon>
    </lineage>
</organism>
<evidence type="ECO:0000313" key="1">
    <source>
        <dbReference type="EMBL" id="ABN09157.1"/>
    </source>
</evidence>
<gene>
    <name evidence="1" type="ORF">MtrDRAFT_AC174468g3v1</name>
</gene>
<proteinExistence type="predicted"/>
<accession>A2Q6D7</accession>
<reference evidence="1" key="2">
    <citation type="submission" date="2007-03" db="EMBL/GenBank/DDBJ databases">
        <authorList>
            <consortium name="The International Medicago Genome Annotation Group"/>
        </authorList>
    </citation>
    <scope>NUCLEOTIDE SEQUENCE</scope>
</reference>
<dbReference type="AlphaFoldDB" id="A2Q6D7"/>